<feature type="non-terminal residue" evidence="2">
    <location>
        <position position="1"/>
    </location>
</feature>
<protein>
    <submittedName>
        <fullName evidence="2">Uncharacterized protein</fullName>
    </submittedName>
</protein>
<reference evidence="3" key="1">
    <citation type="journal article" date="2018" name="Nat. Microbiol.">
        <title>Leveraging single-cell genomics to expand the fungal tree of life.</title>
        <authorList>
            <person name="Ahrendt S.R."/>
            <person name="Quandt C.A."/>
            <person name="Ciobanu D."/>
            <person name="Clum A."/>
            <person name="Salamov A."/>
            <person name="Andreopoulos B."/>
            <person name="Cheng J.F."/>
            <person name="Woyke T."/>
            <person name="Pelin A."/>
            <person name="Henrissat B."/>
            <person name="Reynolds N.K."/>
            <person name="Benny G.L."/>
            <person name="Smith M.E."/>
            <person name="James T.Y."/>
            <person name="Grigoriev I.V."/>
        </authorList>
    </citation>
    <scope>NUCLEOTIDE SEQUENCE [LARGE SCALE GENOMIC DNA]</scope>
    <source>
        <strain evidence="3">Baker2002</strain>
    </source>
</reference>
<dbReference type="EMBL" id="ML004878">
    <property type="protein sequence ID" value="RKP28537.1"/>
    <property type="molecule type" value="Genomic_DNA"/>
</dbReference>
<accession>A0A4P9Z793</accession>
<proteinExistence type="predicted"/>
<feature type="region of interest" description="Disordered" evidence="1">
    <location>
        <begin position="1"/>
        <end position="20"/>
    </location>
</feature>
<organism evidence="2 3">
    <name type="scientific">Metschnikowia bicuspidata</name>
    <dbReference type="NCBI Taxonomy" id="27322"/>
    <lineage>
        <taxon>Eukaryota</taxon>
        <taxon>Fungi</taxon>
        <taxon>Dikarya</taxon>
        <taxon>Ascomycota</taxon>
        <taxon>Saccharomycotina</taxon>
        <taxon>Pichiomycetes</taxon>
        <taxon>Metschnikowiaceae</taxon>
        <taxon>Metschnikowia</taxon>
    </lineage>
</organism>
<dbReference type="Proteomes" id="UP000268321">
    <property type="component" value="Unassembled WGS sequence"/>
</dbReference>
<gene>
    <name evidence="2" type="ORF">METBISCDRAFT_20416</name>
</gene>
<name>A0A4P9Z793_9ASCO</name>
<evidence type="ECO:0000256" key="1">
    <source>
        <dbReference type="SAM" id="MobiDB-lite"/>
    </source>
</evidence>
<evidence type="ECO:0000313" key="3">
    <source>
        <dbReference type="Proteomes" id="UP000268321"/>
    </source>
</evidence>
<dbReference type="AlphaFoldDB" id="A0A4P9Z793"/>
<evidence type="ECO:0000313" key="2">
    <source>
        <dbReference type="EMBL" id="RKP28537.1"/>
    </source>
</evidence>
<sequence>SFRGQYLLSPKPNTENRTDDKYKSCTCFNSPENAFSLLGNSLWPADDVTNTMLVSKDKSSTETSSIDKTADLRPGANAWRWVFLVTASALPPSHANATVNGGPANPCNNCL</sequence>
<keyword evidence="3" id="KW-1185">Reference proteome</keyword>